<evidence type="ECO:0000313" key="2">
    <source>
        <dbReference type="Proteomes" id="UP000800038"/>
    </source>
</evidence>
<evidence type="ECO:0008006" key="3">
    <source>
        <dbReference type="Google" id="ProtNLM"/>
    </source>
</evidence>
<organism evidence="1 2">
    <name type="scientific">Clathrospora elynae</name>
    <dbReference type="NCBI Taxonomy" id="706981"/>
    <lineage>
        <taxon>Eukaryota</taxon>
        <taxon>Fungi</taxon>
        <taxon>Dikarya</taxon>
        <taxon>Ascomycota</taxon>
        <taxon>Pezizomycotina</taxon>
        <taxon>Dothideomycetes</taxon>
        <taxon>Pleosporomycetidae</taxon>
        <taxon>Pleosporales</taxon>
        <taxon>Diademaceae</taxon>
        <taxon>Clathrospora</taxon>
    </lineage>
</organism>
<keyword evidence="2" id="KW-1185">Reference proteome</keyword>
<sequence length="101" mass="11262">MAASPHPQVRLDDLPMELIDKIVISLETQSICALHAISRSVKAKCLYAYSAKCFGVLKFCLYPFSLQALTDISNHPDFTKHVHTVAFNTDDFGLIDQLHGE</sequence>
<dbReference type="EMBL" id="ML976017">
    <property type="protein sequence ID" value="KAF1944358.1"/>
    <property type="molecule type" value="Genomic_DNA"/>
</dbReference>
<proteinExistence type="predicted"/>
<name>A0A6A5SWY3_9PLEO</name>
<accession>A0A6A5SWY3</accession>
<gene>
    <name evidence="1" type="ORF">EJ02DRAFT_420436</name>
</gene>
<dbReference type="Proteomes" id="UP000800038">
    <property type="component" value="Unassembled WGS sequence"/>
</dbReference>
<dbReference type="OrthoDB" id="3800118at2759"/>
<dbReference type="AlphaFoldDB" id="A0A6A5SWY3"/>
<reference evidence="1" key="1">
    <citation type="journal article" date="2020" name="Stud. Mycol.">
        <title>101 Dothideomycetes genomes: a test case for predicting lifestyles and emergence of pathogens.</title>
        <authorList>
            <person name="Haridas S."/>
            <person name="Albert R."/>
            <person name="Binder M."/>
            <person name="Bloem J."/>
            <person name="Labutti K."/>
            <person name="Salamov A."/>
            <person name="Andreopoulos B."/>
            <person name="Baker S."/>
            <person name="Barry K."/>
            <person name="Bills G."/>
            <person name="Bluhm B."/>
            <person name="Cannon C."/>
            <person name="Castanera R."/>
            <person name="Culley D."/>
            <person name="Daum C."/>
            <person name="Ezra D."/>
            <person name="Gonzalez J."/>
            <person name="Henrissat B."/>
            <person name="Kuo A."/>
            <person name="Liang C."/>
            <person name="Lipzen A."/>
            <person name="Lutzoni F."/>
            <person name="Magnuson J."/>
            <person name="Mondo S."/>
            <person name="Nolan M."/>
            <person name="Ohm R."/>
            <person name="Pangilinan J."/>
            <person name="Park H.-J."/>
            <person name="Ramirez L."/>
            <person name="Alfaro M."/>
            <person name="Sun H."/>
            <person name="Tritt A."/>
            <person name="Yoshinaga Y."/>
            <person name="Zwiers L.-H."/>
            <person name="Turgeon B."/>
            <person name="Goodwin S."/>
            <person name="Spatafora J."/>
            <person name="Crous P."/>
            <person name="Grigoriev I."/>
        </authorList>
    </citation>
    <scope>NUCLEOTIDE SEQUENCE</scope>
    <source>
        <strain evidence="1">CBS 161.51</strain>
    </source>
</reference>
<evidence type="ECO:0000313" key="1">
    <source>
        <dbReference type="EMBL" id="KAF1944358.1"/>
    </source>
</evidence>
<protein>
    <recommendedName>
        <fullName evidence="3">F-box domain-containing protein</fullName>
    </recommendedName>
</protein>